<evidence type="ECO:0000313" key="2">
    <source>
        <dbReference type="Proteomes" id="UP000423396"/>
    </source>
</evidence>
<organism evidence="1 2">
    <name type="scientific">Stygiolobus azoricus</name>
    <dbReference type="NCBI Taxonomy" id="41675"/>
    <lineage>
        <taxon>Archaea</taxon>
        <taxon>Thermoproteota</taxon>
        <taxon>Thermoprotei</taxon>
        <taxon>Sulfolobales</taxon>
        <taxon>Sulfolobaceae</taxon>
        <taxon>Stygiolobus</taxon>
    </lineage>
</organism>
<proteinExistence type="predicted"/>
<dbReference type="RefSeq" id="WP_156004942.1">
    <property type="nucleotide sequence ID" value="NZ_CP045483.1"/>
</dbReference>
<dbReference type="GO" id="GO:0046917">
    <property type="term" value="F:triphosphoribosyl-dephospho-CoA synthase activity"/>
    <property type="evidence" value="ECO:0007669"/>
    <property type="project" value="InterPro"/>
</dbReference>
<dbReference type="AlphaFoldDB" id="A0A650CLP2"/>
<dbReference type="KEGG" id="sazo:D1868_01035"/>
<evidence type="ECO:0008006" key="3">
    <source>
        <dbReference type="Google" id="ProtNLM"/>
    </source>
</evidence>
<dbReference type="EMBL" id="CP045483">
    <property type="protein sequence ID" value="QGR18719.1"/>
    <property type="molecule type" value="Genomic_DNA"/>
</dbReference>
<accession>A0A650CLP2</accession>
<protein>
    <recommendedName>
        <fullName evidence="3">Triphosphoribosyl-dephospho-CoA synthase</fullName>
    </recommendedName>
</protein>
<dbReference type="GO" id="GO:0005524">
    <property type="term" value="F:ATP binding"/>
    <property type="evidence" value="ECO:0007669"/>
    <property type="project" value="InterPro"/>
</dbReference>
<dbReference type="InterPro" id="IPR002736">
    <property type="entry name" value="CitG"/>
</dbReference>
<dbReference type="OrthoDB" id="85890at2157"/>
<dbReference type="Proteomes" id="UP000423396">
    <property type="component" value="Chromosome"/>
</dbReference>
<keyword evidence="2" id="KW-1185">Reference proteome</keyword>
<evidence type="ECO:0000313" key="1">
    <source>
        <dbReference type="EMBL" id="QGR18719.1"/>
    </source>
</evidence>
<dbReference type="Pfam" id="PF01874">
    <property type="entry name" value="CitG"/>
    <property type="match status" value="1"/>
</dbReference>
<dbReference type="PANTHER" id="PTHR42280">
    <property type="entry name" value="CITG FAMILY PROTEIN"/>
    <property type="match status" value="1"/>
</dbReference>
<reference evidence="1 2" key="1">
    <citation type="submission" date="2019-10" db="EMBL/GenBank/DDBJ databases">
        <title>Genome Sequences from Six Type Strain Members of the Archaeal Family Sulfolobaceae: Acidianus ambivalens, Acidianus infernus, Metallosphaera prunae, Stygiolobus azoricus, Sulfolobus metallicus, and Sulfurisphaera ohwakuensis.</title>
        <authorList>
            <person name="Counts J.A."/>
            <person name="Kelly R.M."/>
        </authorList>
    </citation>
    <scope>NUCLEOTIDE SEQUENCE [LARGE SCALE GENOMIC DNA]</scope>
    <source>
        <strain evidence="1 2">FC6</strain>
    </source>
</reference>
<gene>
    <name evidence="1" type="ORF">D1868_01035</name>
</gene>
<sequence>MSLGTLEEFCNSISFILSSSTVEEAFYDKPGNASRRRDIKSVSFKDLVLSALVSKEYYKELCKRGLRREKPLFDSLYKAVLKSMELGVNFAILGTFIQMIPIAYSSISRSLDETLKKASVTIRSLDENDSIYFSKSLQILGLSYLGKIDSGFDYRTIGKVSLYEVLLHSSSDSAVKNMLEDYKYSRLVVDKIEKLGMEKGVLEGFLSVLCQVPDGLIWRKHGGRVAITVSKMSCEALENPKLINELDRFLLENGYNPGSTADIVAVGIAFFKLGEWYGKNGVNYFNSMQRGCDRVP</sequence>
<dbReference type="PANTHER" id="PTHR42280:SF1">
    <property type="entry name" value="CITG FAMILY PROTEIN"/>
    <property type="match status" value="1"/>
</dbReference>
<dbReference type="GeneID" id="42797619"/>
<name>A0A650CLP2_9CREN</name>
<dbReference type="Gene3D" id="1.10.4200.10">
    <property type="entry name" value="Triphosphoribosyl-dephospho-CoA protein"/>
    <property type="match status" value="1"/>
</dbReference>